<evidence type="ECO:0008006" key="3">
    <source>
        <dbReference type="Google" id="ProtNLM"/>
    </source>
</evidence>
<evidence type="ECO:0000313" key="2">
    <source>
        <dbReference type="Proteomes" id="UP000701702"/>
    </source>
</evidence>
<organism evidence="1 2">
    <name type="scientific">Cupriavidus pinatubonensis</name>
    <dbReference type="NCBI Taxonomy" id="248026"/>
    <lineage>
        <taxon>Bacteria</taxon>
        <taxon>Pseudomonadati</taxon>
        <taxon>Pseudomonadota</taxon>
        <taxon>Betaproteobacteria</taxon>
        <taxon>Burkholderiales</taxon>
        <taxon>Burkholderiaceae</taxon>
        <taxon>Cupriavidus</taxon>
    </lineage>
</organism>
<dbReference type="InterPro" id="IPR016776">
    <property type="entry name" value="ApeP-like_dehydratase"/>
</dbReference>
<proteinExistence type="predicted"/>
<keyword evidence="2" id="KW-1185">Reference proteome</keyword>
<dbReference type="Gene3D" id="3.10.129.10">
    <property type="entry name" value="Hotdog Thioesterase"/>
    <property type="match status" value="1"/>
</dbReference>
<sequence>MCLLDSVLDWDADFIRCQATSHRSVDNPLRAHGRLAAVCGVEYAAQAMAVHGAVLQQGGQRPRLGYLASVRKLALDVERLDDIDGPLTIEAHRVSGEGSNVLYAFEVSGGGKRLLSGRAAVILDVALPGAA</sequence>
<dbReference type="SUPFAM" id="SSF54637">
    <property type="entry name" value="Thioesterase/thiol ester dehydrase-isomerase"/>
    <property type="match status" value="1"/>
</dbReference>
<comment type="caution">
    <text evidence="1">The sequence shown here is derived from an EMBL/GenBank/DDBJ whole genome shotgun (WGS) entry which is preliminary data.</text>
</comment>
<dbReference type="RefSeq" id="WP_224003197.1">
    <property type="nucleotide sequence ID" value="NZ_CAJZAF010000015.1"/>
</dbReference>
<evidence type="ECO:0000313" key="1">
    <source>
        <dbReference type="EMBL" id="CAG9174775.1"/>
    </source>
</evidence>
<dbReference type="Proteomes" id="UP000701702">
    <property type="component" value="Unassembled WGS sequence"/>
</dbReference>
<dbReference type="InterPro" id="IPR029069">
    <property type="entry name" value="HotDog_dom_sf"/>
</dbReference>
<gene>
    <name evidence="1" type="ORF">LMG23994_02953</name>
</gene>
<name>A0ABM8X4D5_9BURK</name>
<dbReference type="EMBL" id="CAJZAF010000015">
    <property type="protein sequence ID" value="CAG9174775.1"/>
    <property type="molecule type" value="Genomic_DNA"/>
</dbReference>
<dbReference type="Pfam" id="PF22817">
    <property type="entry name" value="ApeP-like"/>
    <property type="match status" value="1"/>
</dbReference>
<reference evidence="1 2" key="1">
    <citation type="submission" date="2021-08" db="EMBL/GenBank/DDBJ databases">
        <authorList>
            <person name="Peeters C."/>
        </authorList>
    </citation>
    <scope>NUCLEOTIDE SEQUENCE [LARGE SCALE GENOMIC DNA]</scope>
    <source>
        <strain evidence="1 2">LMG 23994</strain>
    </source>
</reference>
<protein>
    <recommendedName>
        <fullName evidence="3">Beta-hydroxyacyl-(Acyl-carrier-protein) dehydratase, FabA/FabZ</fullName>
    </recommendedName>
</protein>
<accession>A0ABM8X4D5</accession>